<dbReference type="Proteomes" id="UP000009022">
    <property type="component" value="Unassembled WGS sequence"/>
</dbReference>
<dbReference type="InParanoid" id="B3RJ49"/>
<dbReference type="InterPro" id="IPR024881">
    <property type="entry name" value="Tip"/>
</dbReference>
<dbReference type="eggNOG" id="KOG4550">
    <property type="taxonomic scope" value="Eukaryota"/>
</dbReference>
<evidence type="ECO:0000313" key="10">
    <source>
        <dbReference type="Proteomes" id="UP000009022"/>
    </source>
</evidence>
<name>B3RJ49_TRIAD</name>
<keyword evidence="7" id="KW-0325">Glycoprotein</keyword>
<dbReference type="GeneID" id="6749479"/>
<dbReference type="RefSeq" id="XP_002108264.1">
    <property type="nucleotide sequence ID" value="XM_002108228.1"/>
</dbReference>
<evidence type="ECO:0000256" key="2">
    <source>
        <dbReference type="ARBA" id="ARBA00006496"/>
    </source>
</evidence>
<evidence type="ECO:0000313" key="9">
    <source>
        <dbReference type="EMBL" id="EDV29062.1"/>
    </source>
</evidence>
<dbReference type="HOGENOM" id="CLU_020272_2_0_1"/>
<sequence>MVVLCQWQTVIPIIIIVFITMNDILPSHGLYTDVTNSVGLTTQHVQLHAFGDFNSDNSVDLFSLDESNKQLSVLLWDHQALKFIKGKAEIEMDSDQYITAVIPGDYDADGNLDVLIAYQSTSISKVPVLRFFIAEDINFEDKLWDQPLVLDLNGDLIPDIFEANFDSGYRYFWIANDKRNFTKQSMESFTVNNKPALNPIRIPNSNAYVDLNQDHFADLFITTTLPNNDKEFRFEIWQNKWHLVFDNFVINGKNFGFVSDSYSNNPSKSVPITLRIGDYNLDGFPDAIAVLENKDSGTRDVSTFLFTNVPCFDSKKCHSYSRIFSVNVNSMGILDILVNSFSKDTNKFSLHAFKNDFAGDATFLKVTVIGGYCPSAKNSKLCGVNLPSCTLQYQTVQASGEIIRGSVTQLSQTAYTALQLPFIVFGLGQTPNFVDYLSVSLPRNSAQKREHTWSSIIPNSQLIVIPQPPAVPKNCQVDL</sequence>
<comment type="similarity">
    <text evidence="2">Belongs to the TIP family.</text>
</comment>
<dbReference type="OMA" id="WQDFHIT"/>
<comment type="subcellular location">
    <subcellularLocation>
        <location evidence="1">Membrane</location>
        <topology evidence="1">Single-pass type I membrane protein</topology>
    </subcellularLocation>
</comment>
<keyword evidence="6" id="KW-0472">Membrane</keyword>
<dbReference type="AlphaFoldDB" id="B3RJ49"/>
<protein>
    <recommendedName>
        <fullName evidence="8">T-cell immunomodulatory protein TIP C2 domain-containing protein</fullName>
    </recommendedName>
</protein>
<evidence type="ECO:0000256" key="5">
    <source>
        <dbReference type="ARBA" id="ARBA00022989"/>
    </source>
</evidence>
<evidence type="ECO:0000256" key="4">
    <source>
        <dbReference type="ARBA" id="ARBA00022729"/>
    </source>
</evidence>
<dbReference type="PhylomeDB" id="B3RJ49"/>
<dbReference type="Pfam" id="PF13517">
    <property type="entry name" value="FG-GAP_3"/>
    <property type="match status" value="1"/>
</dbReference>
<dbReference type="EMBL" id="DS985241">
    <property type="protein sequence ID" value="EDV29062.1"/>
    <property type="molecule type" value="Genomic_DNA"/>
</dbReference>
<evidence type="ECO:0000259" key="8">
    <source>
        <dbReference type="Pfam" id="PF23122"/>
    </source>
</evidence>
<evidence type="ECO:0000256" key="7">
    <source>
        <dbReference type="ARBA" id="ARBA00023180"/>
    </source>
</evidence>
<dbReference type="InterPro" id="IPR057089">
    <property type="entry name" value="C2_TIP"/>
</dbReference>
<dbReference type="InterPro" id="IPR013517">
    <property type="entry name" value="FG-GAP"/>
</dbReference>
<dbReference type="Pfam" id="PF23122">
    <property type="entry name" value="C2_ITFG1"/>
    <property type="match status" value="1"/>
</dbReference>
<accession>B3RJ49</accession>
<proteinExistence type="inferred from homology"/>
<keyword evidence="4" id="KW-0732">Signal</keyword>
<dbReference type="STRING" id="10228.B3RJ49"/>
<keyword evidence="3" id="KW-0812">Transmembrane</keyword>
<dbReference type="PANTHER" id="PTHR13412">
    <property type="entry name" value="T-CELL IMMUNOMODULATORY PROTEIN HOMOLOG"/>
    <property type="match status" value="1"/>
</dbReference>
<dbReference type="CTD" id="6749479"/>
<dbReference type="PANTHER" id="PTHR13412:SF0">
    <property type="entry name" value="T-CELL IMMUNOMODULATORY PROTEIN"/>
    <property type="match status" value="1"/>
</dbReference>
<keyword evidence="5" id="KW-1133">Transmembrane helix</keyword>
<dbReference type="GO" id="GO:0005886">
    <property type="term" value="C:plasma membrane"/>
    <property type="evidence" value="ECO:0000318"/>
    <property type="project" value="GO_Central"/>
</dbReference>
<dbReference type="OrthoDB" id="10250728at2759"/>
<dbReference type="KEGG" id="tad:TRIADDRAFT_52570"/>
<gene>
    <name evidence="9" type="ORF">TRIADDRAFT_52570</name>
</gene>
<dbReference type="FunCoup" id="B3RJ49">
    <property type="interactions" value="1108"/>
</dbReference>
<evidence type="ECO:0000256" key="6">
    <source>
        <dbReference type="ARBA" id="ARBA00023136"/>
    </source>
</evidence>
<reference evidence="9 10" key="1">
    <citation type="journal article" date="2008" name="Nature">
        <title>The Trichoplax genome and the nature of placozoans.</title>
        <authorList>
            <person name="Srivastava M."/>
            <person name="Begovic E."/>
            <person name="Chapman J."/>
            <person name="Putnam N.H."/>
            <person name="Hellsten U."/>
            <person name="Kawashima T."/>
            <person name="Kuo A."/>
            <person name="Mitros T."/>
            <person name="Salamov A."/>
            <person name="Carpenter M.L."/>
            <person name="Signorovitch A.Y."/>
            <person name="Moreno M.A."/>
            <person name="Kamm K."/>
            <person name="Grimwood J."/>
            <person name="Schmutz J."/>
            <person name="Shapiro H."/>
            <person name="Grigoriev I.V."/>
            <person name="Buss L.W."/>
            <person name="Schierwater B."/>
            <person name="Dellaporta S.L."/>
            <person name="Rokhsar D.S."/>
        </authorList>
    </citation>
    <scope>NUCLEOTIDE SEQUENCE [LARGE SCALE GENOMIC DNA]</scope>
    <source>
        <strain evidence="9 10">Grell-BS-1999</strain>
    </source>
</reference>
<evidence type="ECO:0000256" key="1">
    <source>
        <dbReference type="ARBA" id="ARBA00004479"/>
    </source>
</evidence>
<organism evidence="9 10">
    <name type="scientific">Trichoplax adhaerens</name>
    <name type="common">Trichoplax reptans</name>
    <dbReference type="NCBI Taxonomy" id="10228"/>
    <lineage>
        <taxon>Eukaryota</taxon>
        <taxon>Metazoa</taxon>
        <taxon>Placozoa</taxon>
        <taxon>Uniplacotomia</taxon>
        <taxon>Trichoplacea</taxon>
        <taxon>Trichoplacidae</taxon>
        <taxon>Trichoplax</taxon>
    </lineage>
</organism>
<keyword evidence="10" id="KW-1185">Reference proteome</keyword>
<dbReference type="SUPFAM" id="SSF69318">
    <property type="entry name" value="Integrin alpha N-terminal domain"/>
    <property type="match status" value="1"/>
</dbReference>
<dbReference type="InterPro" id="IPR028994">
    <property type="entry name" value="Integrin_alpha_N"/>
</dbReference>
<feature type="domain" description="T-cell immunomodulatory protein TIP C2" evidence="8">
    <location>
        <begin position="382"/>
        <end position="474"/>
    </location>
</feature>
<evidence type="ECO:0000256" key="3">
    <source>
        <dbReference type="ARBA" id="ARBA00022692"/>
    </source>
</evidence>